<proteinExistence type="predicted"/>
<dbReference type="EMBL" id="CP113361">
    <property type="protein sequence ID" value="WAI02420.1"/>
    <property type="molecule type" value="Genomic_DNA"/>
</dbReference>
<protein>
    <submittedName>
        <fullName evidence="4">Helical backbone metal receptor</fullName>
    </submittedName>
</protein>
<dbReference type="InterPro" id="IPR054828">
    <property type="entry name" value="Vit_B12_bind_prot"/>
</dbReference>
<dbReference type="PANTHER" id="PTHR30535:SF34">
    <property type="entry name" value="MOLYBDATE-BINDING PROTEIN MOLA"/>
    <property type="match status" value="1"/>
</dbReference>
<dbReference type="Pfam" id="PF00432">
    <property type="entry name" value="Prenyltrans"/>
    <property type="match status" value="2"/>
</dbReference>
<dbReference type="InterPro" id="IPR050902">
    <property type="entry name" value="ABC_Transporter_SBP"/>
</dbReference>
<dbReference type="CDD" id="cd00688">
    <property type="entry name" value="ISOPREN_C2_like"/>
    <property type="match status" value="1"/>
</dbReference>
<dbReference type="InterPro" id="IPR001330">
    <property type="entry name" value="Prenyltrans"/>
</dbReference>
<dbReference type="KEGG" id="mou:OU421_05985"/>
<evidence type="ECO:0000256" key="1">
    <source>
        <dbReference type="ARBA" id="ARBA00022729"/>
    </source>
</evidence>
<sequence length="659" mass="69580">MNTKTHLFFLILLIVPCFVATAAAYPLTADNNEVGSALAYLASCQQADGGFAEDGKESTPSLSTWAILAIVASGGDPDQWSSGGASASDYLHTLAEETLAIDGTSETAKLILTVVAAGDDPRNFEGHDFVAFLQKKQREDGRYGEHIYTTNWAIMALSAAGEDTSKGVAWLKTQQNEDGGFGWAVGAESDCDDTASAIEALIAGDTPQNDPVIRDAIAFLKAQQQADGGFNYGGSSATNSASDSWVIQALVAAGEDPLTWTTATGNTPVSHLLSFQTEEGYFKWTSVLADVPCKMTATAIPALTGRSYPIIPDQNAVPVPQPTPLSTPVVTATQATASATTAVPDADGRTVTDDFGKEVYIPAPPQRIVSLAPANTEILYALGLGDKVVGVTDYCNYPEEALAAEKVGGYSSVNIEKVLQAKPDLVVAAFGNTAEVIEHLDNLGLTVISLNPASIGDVQDNIRLVGEATWADDEAAVVVSEMQACIDAVETAVASADTTPSVVHMVWNDPIWVSGTGSFQDEMFEMAGGTNAFPTVQGWEIVSMEEFIVTDPDVIIANSGAGMGGEQYDILYRYVLDEPRFQGLSAVKEGRVYLVDSDIIDRGGPRIVEALEIVAHDIHPECFPEESQTQPVATQSPAPFIGAVAAFAAAGYCLRRQGE</sequence>
<dbReference type="InterPro" id="IPR032696">
    <property type="entry name" value="SQ_cyclase_C"/>
</dbReference>
<dbReference type="AlphaFoldDB" id="A0A9X9S7X2"/>
<dbReference type="Pfam" id="PF13243">
    <property type="entry name" value="SQHop_cyclase_C"/>
    <property type="match status" value="1"/>
</dbReference>
<gene>
    <name evidence="4" type="ORF">OU421_05985</name>
</gene>
<accession>A0A9X9S7X2</accession>
<dbReference type="SUPFAM" id="SSF53807">
    <property type="entry name" value="Helical backbone' metal receptor"/>
    <property type="match status" value="1"/>
</dbReference>
<dbReference type="GO" id="GO:0003824">
    <property type="term" value="F:catalytic activity"/>
    <property type="evidence" value="ECO:0007669"/>
    <property type="project" value="InterPro"/>
</dbReference>
<keyword evidence="5" id="KW-1185">Reference proteome</keyword>
<evidence type="ECO:0000256" key="2">
    <source>
        <dbReference type="ARBA" id="ARBA00022737"/>
    </source>
</evidence>
<name>A0A9X9S7X2_METOG</name>
<keyword evidence="2" id="KW-0677">Repeat</keyword>
<dbReference type="PANTHER" id="PTHR30535">
    <property type="entry name" value="VITAMIN B12-BINDING PROTEIN"/>
    <property type="match status" value="1"/>
</dbReference>
<dbReference type="InterPro" id="IPR002491">
    <property type="entry name" value="ABC_transptr_periplasmic_BD"/>
</dbReference>
<dbReference type="Pfam" id="PF01497">
    <property type="entry name" value="Peripla_BP_2"/>
    <property type="match status" value="1"/>
</dbReference>
<dbReference type="RefSeq" id="WP_268187701.1">
    <property type="nucleotide sequence ID" value="NZ_CP113361.1"/>
</dbReference>
<dbReference type="CDD" id="cd01143">
    <property type="entry name" value="YvrC"/>
    <property type="match status" value="1"/>
</dbReference>
<evidence type="ECO:0000313" key="4">
    <source>
        <dbReference type="EMBL" id="WAI02420.1"/>
    </source>
</evidence>
<dbReference type="NCBIfam" id="NF038402">
    <property type="entry name" value="TroA_like"/>
    <property type="match status" value="1"/>
</dbReference>
<evidence type="ECO:0000259" key="3">
    <source>
        <dbReference type="PROSITE" id="PS50983"/>
    </source>
</evidence>
<organism evidence="4 5">
    <name type="scientific">Methanogenium organophilum</name>
    <dbReference type="NCBI Taxonomy" id="2199"/>
    <lineage>
        <taxon>Archaea</taxon>
        <taxon>Methanobacteriati</taxon>
        <taxon>Methanobacteriota</taxon>
        <taxon>Stenosarchaea group</taxon>
        <taxon>Methanomicrobia</taxon>
        <taxon>Methanomicrobiales</taxon>
        <taxon>Methanomicrobiaceae</taxon>
        <taxon>Methanogenium</taxon>
    </lineage>
</organism>
<keyword evidence="4" id="KW-0675">Receptor</keyword>
<dbReference type="GeneID" id="76834633"/>
<evidence type="ECO:0000313" key="5">
    <source>
        <dbReference type="Proteomes" id="UP001163096"/>
    </source>
</evidence>
<dbReference type="Gene3D" id="3.40.50.1980">
    <property type="entry name" value="Nitrogenase molybdenum iron protein domain"/>
    <property type="match status" value="2"/>
</dbReference>
<dbReference type="Gene3D" id="1.50.10.20">
    <property type="match status" value="2"/>
</dbReference>
<keyword evidence="1" id="KW-0732">Signal</keyword>
<dbReference type="Proteomes" id="UP001163096">
    <property type="component" value="Chromosome"/>
</dbReference>
<dbReference type="SUPFAM" id="SSF48239">
    <property type="entry name" value="Terpenoid cyclases/Protein prenyltransferases"/>
    <property type="match status" value="2"/>
</dbReference>
<dbReference type="PROSITE" id="PS50983">
    <property type="entry name" value="FE_B12_PBP"/>
    <property type="match status" value="1"/>
</dbReference>
<feature type="domain" description="Fe/B12 periplasmic-binding" evidence="3">
    <location>
        <begin position="367"/>
        <end position="626"/>
    </location>
</feature>
<reference evidence="4" key="1">
    <citation type="submission" date="2022-11" db="EMBL/GenBank/DDBJ databases">
        <title>Complete genome sequence of Methanogenium organophilum DSM 3596.</title>
        <authorList>
            <person name="Chen S.-C."/>
            <person name="Lai S.-J."/>
            <person name="You Y.-T."/>
        </authorList>
    </citation>
    <scope>NUCLEOTIDE SEQUENCE</scope>
    <source>
        <strain evidence="4">DSM 3596</strain>
    </source>
</reference>
<dbReference type="InterPro" id="IPR008930">
    <property type="entry name" value="Terpenoid_cyclase/PrenylTrfase"/>
</dbReference>